<dbReference type="Proteomes" id="UP001140091">
    <property type="component" value="Unassembled WGS sequence"/>
</dbReference>
<organism evidence="2 3">
    <name type="scientific">Candolleomyces eurysporus</name>
    <dbReference type="NCBI Taxonomy" id="2828524"/>
    <lineage>
        <taxon>Eukaryota</taxon>
        <taxon>Fungi</taxon>
        <taxon>Dikarya</taxon>
        <taxon>Basidiomycota</taxon>
        <taxon>Agaricomycotina</taxon>
        <taxon>Agaricomycetes</taxon>
        <taxon>Agaricomycetidae</taxon>
        <taxon>Agaricales</taxon>
        <taxon>Agaricineae</taxon>
        <taxon>Psathyrellaceae</taxon>
        <taxon>Candolleomyces</taxon>
    </lineage>
</organism>
<sequence length="281" mass="32262">MAPAQKTAVAARSGTRRDPLGPLTVRRAEHEVKQLEEIFEETDALELGERDNHRDYEYVNVGLAPCYGTLRSDYKRMDDALTLMVAESVNLLEEARADGKKLDWDIVQSIFMQSASMVHCKEDSVQNYRNFSERDTKLFSNKGRSSVPIEAVCHEIEGWFNELIRDKNVLDFTRLKGLSGVKDIVARHGVSQKKRGSWRKVFLDIGVLRFPDMENPFVRIYRIRLTAWATCKKQLTLIERNRNGITGEYISCVFKPRRELVAGISQQAKENAKRKLEGFFS</sequence>
<name>A0A9W8JGU8_9AGAR</name>
<evidence type="ECO:0000313" key="3">
    <source>
        <dbReference type="Proteomes" id="UP001140091"/>
    </source>
</evidence>
<evidence type="ECO:0000313" key="2">
    <source>
        <dbReference type="EMBL" id="KAJ2934425.1"/>
    </source>
</evidence>
<feature type="non-terminal residue" evidence="2">
    <location>
        <position position="1"/>
    </location>
</feature>
<gene>
    <name evidence="2" type="ORF">H1R20_g2686</name>
</gene>
<comment type="caution">
    <text evidence="2">The sequence shown here is derived from an EMBL/GenBank/DDBJ whole genome shotgun (WGS) entry which is preliminary data.</text>
</comment>
<evidence type="ECO:0000256" key="1">
    <source>
        <dbReference type="SAM" id="MobiDB-lite"/>
    </source>
</evidence>
<dbReference type="AlphaFoldDB" id="A0A9W8JGU8"/>
<keyword evidence="3" id="KW-1185">Reference proteome</keyword>
<proteinExistence type="predicted"/>
<dbReference type="EMBL" id="JANBPK010000718">
    <property type="protein sequence ID" value="KAJ2934425.1"/>
    <property type="molecule type" value="Genomic_DNA"/>
</dbReference>
<reference evidence="2" key="1">
    <citation type="submission" date="2022-06" db="EMBL/GenBank/DDBJ databases">
        <title>Genome Sequence of Candolleomyces eurysporus.</title>
        <authorList>
            <person name="Buettner E."/>
        </authorList>
    </citation>
    <scope>NUCLEOTIDE SEQUENCE</scope>
    <source>
        <strain evidence="2">VTCC 930004</strain>
    </source>
</reference>
<feature type="region of interest" description="Disordered" evidence="1">
    <location>
        <begin position="1"/>
        <end position="21"/>
    </location>
</feature>
<protein>
    <submittedName>
        <fullName evidence="2">Uncharacterized protein</fullName>
    </submittedName>
</protein>
<dbReference type="OrthoDB" id="2735833at2759"/>
<accession>A0A9W8JGU8</accession>